<dbReference type="GO" id="GO:0008168">
    <property type="term" value="F:methyltransferase activity"/>
    <property type="evidence" value="ECO:0007669"/>
    <property type="project" value="UniProtKB-KW"/>
</dbReference>
<dbReference type="PANTHER" id="PTHR34203">
    <property type="entry name" value="METHYLTRANSFERASE, FKBM FAMILY PROTEIN"/>
    <property type="match status" value="1"/>
</dbReference>
<dbReference type="AlphaFoldDB" id="A0A839HQ08"/>
<evidence type="ECO:0000313" key="2">
    <source>
        <dbReference type="EMBL" id="MBB1127232.1"/>
    </source>
</evidence>
<keyword evidence="2" id="KW-0489">Methyltransferase</keyword>
<feature type="domain" description="Methyltransferase FkbM" evidence="1">
    <location>
        <begin position="39"/>
        <end position="189"/>
    </location>
</feature>
<comment type="caution">
    <text evidence="2">The sequence shown here is derived from an EMBL/GenBank/DDBJ whole genome shotgun (WGS) entry which is preliminary data.</text>
</comment>
<dbReference type="Pfam" id="PF05050">
    <property type="entry name" value="Methyltransf_21"/>
    <property type="match status" value="1"/>
</dbReference>
<evidence type="ECO:0000313" key="3">
    <source>
        <dbReference type="Proteomes" id="UP000548632"/>
    </source>
</evidence>
<dbReference type="Gene3D" id="3.40.50.150">
    <property type="entry name" value="Vaccinia Virus protein VP39"/>
    <property type="match status" value="1"/>
</dbReference>
<dbReference type="Proteomes" id="UP000548632">
    <property type="component" value="Unassembled WGS sequence"/>
</dbReference>
<dbReference type="SUPFAM" id="SSF53335">
    <property type="entry name" value="S-adenosyl-L-methionine-dependent methyltransferases"/>
    <property type="match status" value="1"/>
</dbReference>
<dbReference type="EMBL" id="JABVCQ010000042">
    <property type="protein sequence ID" value="MBB1127232.1"/>
    <property type="molecule type" value="Genomic_DNA"/>
</dbReference>
<reference evidence="2 3" key="1">
    <citation type="journal article" date="2020" name="Arch. Microbiol.">
        <title>The genome sequence of the giant phototrophic gammaproteobacterium Thiospirillum jenense gives insight into its physiological properties and phylogenetic relationships.</title>
        <authorList>
            <person name="Imhoff J.F."/>
            <person name="Meyer T.E."/>
            <person name="Kyndt J.A."/>
        </authorList>
    </citation>
    <scope>NUCLEOTIDE SEQUENCE [LARGE SCALE GENOMIC DNA]</scope>
    <source>
        <strain evidence="2 3">DSM 216</strain>
    </source>
</reference>
<dbReference type="RefSeq" id="WP_182584859.1">
    <property type="nucleotide sequence ID" value="NZ_JABVCQ010000042.1"/>
</dbReference>
<evidence type="ECO:0000259" key="1">
    <source>
        <dbReference type="Pfam" id="PF05050"/>
    </source>
</evidence>
<dbReference type="PANTHER" id="PTHR34203:SF15">
    <property type="entry name" value="SLL1173 PROTEIN"/>
    <property type="match status" value="1"/>
</dbReference>
<protein>
    <submittedName>
        <fullName evidence="2">FkbM family methyltransferase</fullName>
    </submittedName>
</protein>
<name>A0A839HQ08_9GAMM</name>
<keyword evidence="3" id="KW-1185">Reference proteome</keyword>
<proteinExistence type="predicted"/>
<dbReference type="NCBIfam" id="TIGR01444">
    <property type="entry name" value="fkbM_fam"/>
    <property type="match status" value="1"/>
</dbReference>
<dbReference type="InterPro" id="IPR006342">
    <property type="entry name" value="FkbM_mtfrase"/>
</dbReference>
<sequence>MSLKKTFRTGTTDEAIWEAINKYNEYELKDNMSDMVVIDIGCHIGGFAYACLVRGAKKVYCYEAHPDNYSLACENLSEFADKVSIHQVAVWRSDNDCATLKHTGFTYFPGYGPESNTGGGNVWGENGNLEVPTSSLSAIIQFVKPEHQTIDILKFDCEGSEFPILLSINDLSGVQTVLGEYHEFSGQYDYNRIPDKARIKEYQHYTVENLEKHLNALGFKHWTETRFQNPDGSWTNLGKFRATR</sequence>
<keyword evidence="2" id="KW-0808">Transferase</keyword>
<dbReference type="InterPro" id="IPR052514">
    <property type="entry name" value="SAM-dependent_MTase"/>
</dbReference>
<dbReference type="InterPro" id="IPR029063">
    <property type="entry name" value="SAM-dependent_MTases_sf"/>
</dbReference>
<accession>A0A839HQ08</accession>
<gene>
    <name evidence="2" type="ORF">HUK38_13515</name>
</gene>
<organism evidence="2 3">
    <name type="scientific">Thiospirillum jenense</name>
    <dbReference type="NCBI Taxonomy" id="1653858"/>
    <lineage>
        <taxon>Bacteria</taxon>
        <taxon>Pseudomonadati</taxon>
        <taxon>Pseudomonadota</taxon>
        <taxon>Gammaproteobacteria</taxon>
        <taxon>Chromatiales</taxon>
        <taxon>Chromatiaceae</taxon>
        <taxon>Thiospirillum</taxon>
    </lineage>
</organism>
<dbReference type="GO" id="GO:0032259">
    <property type="term" value="P:methylation"/>
    <property type="evidence" value="ECO:0007669"/>
    <property type="project" value="UniProtKB-KW"/>
</dbReference>